<dbReference type="GO" id="GO:0017111">
    <property type="term" value="F:ribonucleoside triphosphate phosphatase activity"/>
    <property type="evidence" value="ECO:0007669"/>
    <property type="project" value="InterPro"/>
</dbReference>
<evidence type="ECO:0000256" key="9">
    <source>
        <dbReference type="ARBA" id="ARBA00052017"/>
    </source>
</evidence>
<sequence>MKSKELVIASKNQNKIREFKEMLEPMGFQIKSIQDFNDIPDINETGKSFEENATIKARIVSKSLNIPVLADNSGLVVPSINGEPGIYSARYAGDHDDQANNEKLLKRLLHSDDRNAYFHTSLVLMKPNGEKLHVTGIISGEILKTPKGNNGFGYDPLFFVVGKEKTLAEMTDSEKNEISHRGRALAKLSGVINDWW</sequence>
<protein>
    <recommendedName>
        <fullName evidence="10">dITP/XTP pyrophosphatase</fullName>
        <ecNumber evidence="10">3.6.1.66</ecNumber>
    </recommendedName>
    <alternativeName>
        <fullName evidence="10">Non-canonical purine NTP pyrophosphatase</fullName>
    </alternativeName>
    <alternativeName>
        <fullName evidence="10">Non-standard purine NTP pyrophosphatase</fullName>
    </alternativeName>
    <alternativeName>
        <fullName evidence="10">Nucleoside-triphosphate diphosphatase</fullName>
    </alternativeName>
    <alternativeName>
        <fullName evidence="10">Nucleoside-triphosphate pyrophosphatase</fullName>
        <shortName evidence="10">NTPase</shortName>
    </alternativeName>
</protein>
<dbReference type="CDD" id="cd00515">
    <property type="entry name" value="HAM1"/>
    <property type="match status" value="1"/>
</dbReference>
<dbReference type="GO" id="GO:0000166">
    <property type="term" value="F:nucleotide binding"/>
    <property type="evidence" value="ECO:0007669"/>
    <property type="project" value="UniProtKB-KW"/>
</dbReference>
<dbReference type="Gene3D" id="3.90.950.10">
    <property type="match status" value="1"/>
</dbReference>
<dbReference type="InterPro" id="IPR002637">
    <property type="entry name" value="RdgB/HAM1"/>
</dbReference>
<dbReference type="FunFam" id="3.90.950.10:FF:000001">
    <property type="entry name" value="dITP/XTP pyrophosphatase"/>
    <property type="match status" value="1"/>
</dbReference>
<dbReference type="STRING" id="53444.AYR59_06300"/>
<dbReference type="Proteomes" id="UP000051565">
    <property type="component" value="Unassembled WGS sequence"/>
</dbReference>
<dbReference type="OrthoDB" id="9807456at2"/>
<evidence type="ECO:0000256" key="6">
    <source>
        <dbReference type="ARBA" id="ARBA00022842"/>
    </source>
</evidence>
<accession>A0A0R2JPU9</accession>
<dbReference type="SUPFAM" id="SSF52972">
    <property type="entry name" value="ITPase-like"/>
    <property type="match status" value="1"/>
</dbReference>
<dbReference type="GO" id="GO:0035870">
    <property type="term" value="F:dITP diphosphatase activity"/>
    <property type="evidence" value="ECO:0007669"/>
    <property type="project" value="UniProtKB-UniRule"/>
</dbReference>
<feature type="binding site" evidence="10">
    <location>
        <begin position="152"/>
        <end position="155"/>
    </location>
    <ligand>
        <name>substrate</name>
    </ligand>
</feature>
<dbReference type="GO" id="GO:0005829">
    <property type="term" value="C:cytosol"/>
    <property type="evidence" value="ECO:0007669"/>
    <property type="project" value="TreeGrafter"/>
</dbReference>
<evidence type="ECO:0000313" key="13">
    <source>
        <dbReference type="Proteomes" id="UP000051565"/>
    </source>
</evidence>
<comment type="catalytic activity">
    <reaction evidence="8 10">
        <text>dITP + H2O = dIMP + diphosphate + H(+)</text>
        <dbReference type="Rhea" id="RHEA:28342"/>
        <dbReference type="ChEBI" id="CHEBI:15377"/>
        <dbReference type="ChEBI" id="CHEBI:15378"/>
        <dbReference type="ChEBI" id="CHEBI:33019"/>
        <dbReference type="ChEBI" id="CHEBI:61194"/>
        <dbReference type="ChEBI" id="CHEBI:61382"/>
        <dbReference type="EC" id="3.6.1.66"/>
    </reaction>
</comment>
<reference evidence="12 13" key="1">
    <citation type="journal article" date="2015" name="Genome Announc.">
        <title>Expanding the biotechnology potential of lactobacilli through comparative genomics of 213 strains and associated genera.</title>
        <authorList>
            <person name="Sun Z."/>
            <person name="Harris H.M."/>
            <person name="McCann A."/>
            <person name="Guo C."/>
            <person name="Argimon S."/>
            <person name="Zhang W."/>
            <person name="Yang X."/>
            <person name="Jeffery I.B."/>
            <person name="Cooney J.C."/>
            <person name="Kagawa T.F."/>
            <person name="Liu W."/>
            <person name="Song Y."/>
            <person name="Salvetti E."/>
            <person name="Wrobel A."/>
            <person name="Rasinkangas P."/>
            <person name="Parkhill J."/>
            <person name="Rea M.C."/>
            <person name="O'Sullivan O."/>
            <person name="Ritari J."/>
            <person name="Douillard F.P."/>
            <person name="Paul Ross R."/>
            <person name="Yang R."/>
            <person name="Briner A.E."/>
            <person name="Felis G.E."/>
            <person name="de Vos W.M."/>
            <person name="Barrangou R."/>
            <person name="Klaenhammer T.R."/>
            <person name="Caufield P.W."/>
            <person name="Cui Y."/>
            <person name="Zhang H."/>
            <person name="O'Toole P.W."/>
        </authorList>
    </citation>
    <scope>NUCLEOTIDE SEQUENCE [LARGE SCALE GENOMIC DNA]</scope>
    <source>
        <strain evidence="12 13">DSM 20690</strain>
    </source>
</reference>
<feature type="binding site" evidence="10">
    <location>
        <begin position="180"/>
        <end position="181"/>
    </location>
    <ligand>
        <name>substrate</name>
    </ligand>
</feature>
<keyword evidence="6 10" id="KW-0460">Magnesium</keyword>
<dbReference type="InterPro" id="IPR020922">
    <property type="entry name" value="dITP/XTP_pyrophosphatase"/>
</dbReference>
<comment type="similarity">
    <text evidence="1 10 11">Belongs to the HAM1 NTPase family.</text>
</comment>
<dbReference type="NCBIfam" id="TIGR00042">
    <property type="entry name" value="RdgB/HAM1 family non-canonical purine NTP pyrophosphatase"/>
    <property type="match status" value="1"/>
</dbReference>
<comment type="catalytic activity">
    <reaction evidence="10">
        <text>ITP + H2O = IMP + diphosphate + H(+)</text>
        <dbReference type="Rhea" id="RHEA:29399"/>
        <dbReference type="ChEBI" id="CHEBI:15377"/>
        <dbReference type="ChEBI" id="CHEBI:15378"/>
        <dbReference type="ChEBI" id="CHEBI:33019"/>
        <dbReference type="ChEBI" id="CHEBI:58053"/>
        <dbReference type="ChEBI" id="CHEBI:61402"/>
        <dbReference type="EC" id="3.6.1.66"/>
    </reaction>
</comment>
<gene>
    <name evidence="12" type="ORF">IV52_GL000560</name>
</gene>
<proteinExistence type="inferred from homology"/>
<dbReference type="GO" id="GO:0046872">
    <property type="term" value="F:metal ion binding"/>
    <property type="evidence" value="ECO:0007669"/>
    <property type="project" value="UniProtKB-KW"/>
</dbReference>
<comment type="subunit">
    <text evidence="2 10">Homodimer.</text>
</comment>
<evidence type="ECO:0000256" key="11">
    <source>
        <dbReference type="RuleBase" id="RU003781"/>
    </source>
</evidence>
<evidence type="ECO:0000256" key="1">
    <source>
        <dbReference type="ARBA" id="ARBA00008023"/>
    </source>
</evidence>
<dbReference type="AlphaFoldDB" id="A0A0R2JPU9"/>
<keyword evidence="13" id="KW-1185">Reference proteome</keyword>
<evidence type="ECO:0000256" key="4">
    <source>
        <dbReference type="ARBA" id="ARBA00022741"/>
    </source>
</evidence>
<dbReference type="RefSeq" id="WP_054646302.1">
    <property type="nucleotide sequence ID" value="NZ_FUXS01000001.1"/>
</dbReference>
<keyword evidence="7 10" id="KW-0546">Nucleotide metabolism</keyword>
<name>A0A0R2JPU9_9LACO</name>
<keyword evidence="5 10" id="KW-0378">Hydrolase</keyword>
<dbReference type="Pfam" id="PF01725">
    <property type="entry name" value="Ham1p_like"/>
    <property type="match status" value="1"/>
</dbReference>
<dbReference type="GO" id="GO:0036220">
    <property type="term" value="F:ITP diphosphatase activity"/>
    <property type="evidence" value="ECO:0007669"/>
    <property type="project" value="UniProtKB-UniRule"/>
</dbReference>
<comment type="caution">
    <text evidence="12">The sequence shown here is derived from an EMBL/GenBank/DDBJ whole genome shotgun (WGS) entry which is preliminary data.</text>
</comment>
<dbReference type="InterPro" id="IPR029001">
    <property type="entry name" value="ITPase-like_fam"/>
</dbReference>
<dbReference type="GO" id="GO:0036222">
    <property type="term" value="F:XTP diphosphatase activity"/>
    <property type="evidence" value="ECO:0007669"/>
    <property type="project" value="UniProtKB-UniRule"/>
</dbReference>
<feature type="binding site" evidence="10">
    <location>
        <position position="73"/>
    </location>
    <ligand>
        <name>substrate</name>
    </ligand>
</feature>
<comment type="function">
    <text evidence="10">Pyrophosphatase that catalyzes the hydrolysis of nucleoside triphosphates to their monophosphate derivatives, with a high preference for the non-canonical purine nucleotides XTP (xanthosine triphosphate), dITP (deoxyinosine triphosphate) and ITP. Seems to function as a house-cleaning enzyme that removes non-canonical purine nucleotides from the nucleotide pool, thus preventing their incorporation into DNA/RNA and avoiding chromosomal lesions.</text>
</comment>
<dbReference type="PATRIC" id="fig|1122148.6.peg.580"/>
<dbReference type="GO" id="GO:0009117">
    <property type="term" value="P:nucleotide metabolic process"/>
    <property type="evidence" value="ECO:0007669"/>
    <property type="project" value="UniProtKB-KW"/>
</dbReference>
<evidence type="ECO:0000256" key="8">
    <source>
        <dbReference type="ARBA" id="ARBA00051875"/>
    </source>
</evidence>
<feature type="binding site" evidence="10">
    <location>
        <begin position="10"/>
        <end position="15"/>
    </location>
    <ligand>
        <name>substrate</name>
    </ligand>
</feature>
<evidence type="ECO:0000256" key="7">
    <source>
        <dbReference type="ARBA" id="ARBA00023080"/>
    </source>
</evidence>
<dbReference type="PANTHER" id="PTHR11067:SF9">
    <property type="entry name" value="INOSINE TRIPHOSPHATE PYROPHOSPHATASE"/>
    <property type="match status" value="1"/>
</dbReference>
<organism evidence="12 13">
    <name type="scientific">Fructilactobacillus lindneri DSM 20690 = JCM 11027</name>
    <dbReference type="NCBI Taxonomy" id="1122148"/>
    <lineage>
        <taxon>Bacteria</taxon>
        <taxon>Bacillati</taxon>
        <taxon>Bacillota</taxon>
        <taxon>Bacilli</taxon>
        <taxon>Lactobacillales</taxon>
        <taxon>Lactobacillaceae</taxon>
        <taxon>Fructilactobacillus</taxon>
    </lineage>
</organism>
<keyword evidence="3 10" id="KW-0479">Metal-binding</keyword>
<evidence type="ECO:0000256" key="5">
    <source>
        <dbReference type="ARBA" id="ARBA00022801"/>
    </source>
</evidence>
<dbReference type="EC" id="3.6.1.66" evidence="10"/>
<keyword evidence="4 10" id="KW-0547">Nucleotide-binding</keyword>
<dbReference type="HAMAP" id="MF_01405">
    <property type="entry name" value="Non_canon_purine_NTPase"/>
    <property type="match status" value="1"/>
</dbReference>
<comment type="catalytic activity">
    <reaction evidence="9 10">
        <text>XTP + H2O = XMP + diphosphate + H(+)</text>
        <dbReference type="Rhea" id="RHEA:28610"/>
        <dbReference type="ChEBI" id="CHEBI:15377"/>
        <dbReference type="ChEBI" id="CHEBI:15378"/>
        <dbReference type="ChEBI" id="CHEBI:33019"/>
        <dbReference type="ChEBI" id="CHEBI:57464"/>
        <dbReference type="ChEBI" id="CHEBI:61314"/>
        <dbReference type="EC" id="3.6.1.66"/>
    </reaction>
</comment>
<dbReference type="GO" id="GO:0009146">
    <property type="term" value="P:purine nucleoside triphosphate catabolic process"/>
    <property type="evidence" value="ECO:0007669"/>
    <property type="project" value="UniProtKB-UniRule"/>
</dbReference>
<dbReference type="GeneID" id="61250449"/>
<evidence type="ECO:0000256" key="2">
    <source>
        <dbReference type="ARBA" id="ARBA00011738"/>
    </source>
</evidence>
<comment type="cofactor">
    <cofactor evidence="10">
        <name>Mg(2+)</name>
        <dbReference type="ChEBI" id="CHEBI:18420"/>
    </cofactor>
    <text evidence="10">Binds 1 Mg(2+) ion per subunit.</text>
</comment>
<evidence type="ECO:0000256" key="3">
    <source>
        <dbReference type="ARBA" id="ARBA00022723"/>
    </source>
</evidence>
<comment type="caution">
    <text evidence="10">Lacks conserved residue(s) required for the propagation of feature annotation.</text>
</comment>
<evidence type="ECO:0000313" key="12">
    <source>
        <dbReference type="EMBL" id="KRN79154.1"/>
    </source>
</evidence>
<dbReference type="NCBIfam" id="NF011397">
    <property type="entry name" value="PRK14822.1"/>
    <property type="match status" value="1"/>
</dbReference>
<evidence type="ECO:0000256" key="10">
    <source>
        <dbReference type="HAMAP-Rule" id="MF_01405"/>
    </source>
</evidence>
<dbReference type="EMBL" id="JQBT01000032">
    <property type="protein sequence ID" value="KRN79154.1"/>
    <property type="molecule type" value="Genomic_DNA"/>
</dbReference>
<feature type="binding site" evidence="10">
    <location>
        <position position="175"/>
    </location>
    <ligand>
        <name>substrate</name>
    </ligand>
</feature>
<dbReference type="PANTHER" id="PTHR11067">
    <property type="entry name" value="INOSINE TRIPHOSPHATE PYROPHOSPHATASE/HAM1 PROTEIN"/>
    <property type="match status" value="1"/>
</dbReference>